<dbReference type="RefSeq" id="WP_137276797.1">
    <property type="nucleotide sequence ID" value="NZ_QKNX01000003.1"/>
</dbReference>
<evidence type="ECO:0000313" key="2">
    <source>
        <dbReference type="Proteomes" id="UP000308037"/>
    </source>
</evidence>
<dbReference type="OrthoDB" id="190320at2157"/>
<organism evidence="1 2">
    <name type="scientific">Natronomonas salsuginis</name>
    <dbReference type="NCBI Taxonomy" id="2217661"/>
    <lineage>
        <taxon>Archaea</taxon>
        <taxon>Methanobacteriati</taxon>
        <taxon>Methanobacteriota</taxon>
        <taxon>Stenosarchaea group</taxon>
        <taxon>Halobacteria</taxon>
        <taxon>Halobacteriales</taxon>
        <taxon>Natronomonadaceae</taxon>
        <taxon>Natronomonas</taxon>
    </lineage>
</organism>
<dbReference type="InterPro" id="IPR049173">
    <property type="entry name" value="NucS_N_sf"/>
</dbReference>
<dbReference type="Gene3D" id="2.70.180.20">
    <property type="match status" value="1"/>
</dbReference>
<proteinExistence type="predicted"/>
<sequence>MSIRTIAGDCLIHASGHRERTVRGRVLTIVKPDNTVLVHDVDGYQPVAWLTRPESLSITRDPLWLVASDGAETLRIEAVGDVAVDDHDATAAGTPVGPCRCGGTLVRSGTTVACLDCAERFGLPSGASMTDSTCDCGLPTFLVDRGERFELCLDYACGSLLDAVSDRFDREWDCPNCGGALRVLRRGGLIAGCERYPDCDTGFAIPDETIGGSCGCGLPLFETANGTRCLDSACSSADAA</sequence>
<accession>A0A4U5J9I4</accession>
<evidence type="ECO:0000313" key="1">
    <source>
        <dbReference type="EMBL" id="TKR25790.1"/>
    </source>
</evidence>
<name>A0A4U5J9I4_9EURY</name>
<protein>
    <submittedName>
        <fullName evidence="1">DUF91 domain-containing protein</fullName>
    </submittedName>
</protein>
<dbReference type="EMBL" id="QKNX01000003">
    <property type="protein sequence ID" value="TKR25790.1"/>
    <property type="molecule type" value="Genomic_DNA"/>
</dbReference>
<gene>
    <name evidence="1" type="ORF">DM868_10325</name>
</gene>
<dbReference type="Proteomes" id="UP000308037">
    <property type="component" value="Unassembled WGS sequence"/>
</dbReference>
<dbReference type="AlphaFoldDB" id="A0A4U5J9I4"/>
<comment type="caution">
    <text evidence="1">The sequence shown here is derived from an EMBL/GenBank/DDBJ whole genome shotgun (WGS) entry which is preliminary data.</text>
</comment>
<reference evidence="1 2" key="1">
    <citation type="submission" date="2019-04" db="EMBL/GenBank/DDBJ databases">
        <title>Natronomonas sp. F20-122 a newhaloarchaeon isolated from a saline saltern of Isla Bacuta, Huelva, Spain.</title>
        <authorList>
            <person name="Duran-Viseras A."/>
            <person name="Sanchez-Porro C."/>
            <person name="Ventosa A."/>
        </authorList>
    </citation>
    <scope>NUCLEOTIDE SEQUENCE [LARGE SCALE GENOMIC DNA]</scope>
    <source>
        <strain evidence="1 2">F20-122</strain>
    </source>
</reference>
<keyword evidence="2" id="KW-1185">Reference proteome</keyword>